<dbReference type="PANTHER" id="PTHR39599">
    <property type="entry name" value="GPI-ANCHORED PROTEIN (EUROFUNG)-RELATED-RELATED"/>
    <property type="match status" value="1"/>
</dbReference>
<protein>
    <recommendedName>
        <fullName evidence="4">Gpi-anchored protein</fullName>
    </recommendedName>
</protein>
<gene>
    <name evidence="2" type="ORF">B0T11DRAFT_70798</name>
</gene>
<dbReference type="AlphaFoldDB" id="A0A8K0TPA2"/>
<feature type="chain" id="PRO_5035464823" description="Gpi-anchored protein" evidence="1">
    <location>
        <begin position="28"/>
        <end position="246"/>
    </location>
</feature>
<dbReference type="Proteomes" id="UP000813385">
    <property type="component" value="Unassembled WGS sequence"/>
</dbReference>
<proteinExistence type="predicted"/>
<dbReference type="OrthoDB" id="5410926at2759"/>
<dbReference type="EMBL" id="JAGPXD010000002">
    <property type="protein sequence ID" value="KAH7369123.1"/>
    <property type="molecule type" value="Genomic_DNA"/>
</dbReference>
<evidence type="ECO:0000313" key="2">
    <source>
        <dbReference type="EMBL" id="KAH7369123.1"/>
    </source>
</evidence>
<keyword evidence="3" id="KW-1185">Reference proteome</keyword>
<evidence type="ECO:0008006" key="4">
    <source>
        <dbReference type="Google" id="ProtNLM"/>
    </source>
</evidence>
<accession>A0A8K0TPA2</accession>
<comment type="caution">
    <text evidence="2">The sequence shown here is derived from an EMBL/GenBank/DDBJ whole genome shotgun (WGS) entry which is preliminary data.</text>
</comment>
<keyword evidence="1" id="KW-0732">Signal</keyword>
<reference evidence="2" key="1">
    <citation type="journal article" date="2021" name="Nat. Commun.">
        <title>Genetic determinants of endophytism in the Arabidopsis root mycobiome.</title>
        <authorList>
            <person name="Mesny F."/>
            <person name="Miyauchi S."/>
            <person name="Thiergart T."/>
            <person name="Pickel B."/>
            <person name="Atanasova L."/>
            <person name="Karlsson M."/>
            <person name="Huettel B."/>
            <person name="Barry K.W."/>
            <person name="Haridas S."/>
            <person name="Chen C."/>
            <person name="Bauer D."/>
            <person name="Andreopoulos W."/>
            <person name="Pangilinan J."/>
            <person name="LaButti K."/>
            <person name="Riley R."/>
            <person name="Lipzen A."/>
            <person name="Clum A."/>
            <person name="Drula E."/>
            <person name="Henrissat B."/>
            <person name="Kohler A."/>
            <person name="Grigoriev I.V."/>
            <person name="Martin F.M."/>
            <person name="Hacquard S."/>
        </authorList>
    </citation>
    <scope>NUCLEOTIDE SEQUENCE</scope>
    <source>
        <strain evidence="2">MPI-CAGE-AT-0016</strain>
    </source>
</reference>
<sequence>MQSSTMMRSLVRLALPLSLCLRASAIAQQTPAPTPTPTSAFAQVEYSFLFKRQECPVGTYQCSEPGFDNVCCTNSQVCARDESNSPACCPSGAVCTGTAPDSPGTAPTAEASYVPNEYFPFPYIPLLMEQEACYSAVRQCSSNYEACVTELQGGNGIGVTIVVPGGAAATTIVGDRPNIGSSATPVCSSLSSRACYQIESNDCAQPTTKNGFVVESDSAARPTNAPRLVGVAAGVGMGVALLAGLR</sequence>
<organism evidence="2 3">
    <name type="scientific">Plectosphaerella cucumerina</name>
    <dbReference type="NCBI Taxonomy" id="40658"/>
    <lineage>
        <taxon>Eukaryota</taxon>
        <taxon>Fungi</taxon>
        <taxon>Dikarya</taxon>
        <taxon>Ascomycota</taxon>
        <taxon>Pezizomycotina</taxon>
        <taxon>Sordariomycetes</taxon>
        <taxon>Hypocreomycetidae</taxon>
        <taxon>Glomerellales</taxon>
        <taxon>Plectosphaerellaceae</taxon>
        <taxon>Plectosphaerella</taxon>
    </lineage>
</organism>
<feature type="signal peptide" evidence="1">
    <location>
        <begin position="1"/>
        <end position="27"/>
    </location>
</feature>
<name>A0A8K0TPA2_9PEZI</name>
<evidence type="ECO:0000313" key="3">
    <source>
        <dbReference type="Proteomes" id="UP000813385"/>
    </source>
</evidence>
<dbReference type="PANTHER" id="PTHR39599:SF1">
    <property type="entry name" value="GPI-ANCHORED PROTEIN (EUROFUNG)"/>
    <property type="match status" value="1"/>
</dbReference>
<evidence type="ECO:0000256" key="1">
    <source>
        <dbReference type="SAM" id="SignalP"/>
    </source>
</evidence>